<evidence type="ECO:0000313" key="1">
    <source>
        <dbReference type="EMBL" id="TCL57366.1"/>
    </source>
</evidence>
<dbReference type="Gene3D" id="3.40.50.1820">
    <property type="entry name" value="alpha/beta hydrolase"/>
    <property type="match status" value="1"/>
</dbReference>
<dbReference type="InterPro" id="IPR050583">
    <property type="entry name" value="Mycobacterial_A85_antigen"/>
</dbReference>
<dbReference type="Proteomes" id="UP000295184">
    <property type="component" value="Unassembled WGS sequence"/>
</dbReference>
<dbReference type="Pfam" id="PF00756">
    <property type="entry name" value="Esterase"/>
    <property type="match status" value="1"/>
</dbReference>
<dbReference type="AlphaFoldDB" id="A0A4R1QTV5"/>
<dbReference type="InterPro" id="IPR000801">
    <property type="entry name" value="Esterase-like"/>
</dbReference>
<sequence>MEIQYYKEPSRFLKREMEFKVFGHSGLPCLAFACEGGRFYDWEDHGMVAALAPLIDAGRIQLFCADSVDAESWMGSGEGRARSETQERWFNYLAGELIPRVLALNGGTHTRVALLGCSLGAGHALNLYLRRPELVCGAICLSGSYSAATWFGPYHDDLTLRNSPLEYLPLLHTEGLPSTRLAPLFLCCGRGPYEDDFLADTRAMAQALTDRRMPAFVDYWGEDVSHDWPWWAKQAVYFLPQLLQQLNSKAKPTA</sequence>
<dbReference type="RefSeq" id="WP_077138558.1">
    <property type="nucleotide sequence ID" value="NZ_CABKVM010000017.1"/>
</dbReference>
<organism evidence="1 2">
    <name type="scientific">Allofournierella massiliensis</name>
    <dbReference type="NCBI Taxonomy" id="1650663"/>
    <lineage>
        <taxon>Bacteria</taxon>
        <taxon>Bacillati</taxon>
        <taxon>Bacillota</taxon>
        <taxon>Clostridia</taxon>
        <taxon>Eubacteriales</taxon>
        <taxon>Oscillospiraceae</taxon>
        <taxon>Allofournierella</taxon>
    </lineage>
</organism>
<dbReference type="STRING" id="1650663.GCA_001486665_02124"/>
<dbReference type="PANTHER" id="PTHR48098:SF3">
    <property type="entry name" value="IRON(III) ENTEROBACTIN ESTERASE"/>
    <property type="match status" value="1"/>
</dbReference>
<dbReference type="PROSITE" id="PS51257">
    <property type="entry name" value="PROKAR_LIPOPROTEIN"/>
    <property type="match status" value="1"/>
</dbReference>
<dbReference type="InterPro" id="IPR029058">
    <property type="entry name" value="AB_hydrolase_fold"/>
</dbReference>
<dbReference type="EMBL" id="SLUM01000010">
    <property type="protein sequence ID" value="TCL57366.1"/>
    <property type="molecule type" value="Genomic_DNA"/>
</dbReference>
<gene>
    <name evidence="1" type="ORF">EDD77_11041</name>
</gene>
<evidence type="ECO:0000313" key="2">
    <source>
        <dbReference type="Proteomes" id="UP000295184"/>
    </source>
</evidence>
<proteinExistence type="predicted"/>
<protein>
    <submittedName>
        <fullName evidence="1">Esterase/lipase superfamily enzyme</fullName>
    </submittedName>
</protein>
<name>A0A4R1QTV5_9FIRM</name>
<accession>A0A4R1QTV5</accession>
<reference evidence="1 2" key="1">
    <citation type="submission" date="2019-03" db="EMBL/GenBank/DDBJ databases">
        <title>Genomic Encyclopedia of Type Strains, Phase IV (KMG-IV): sequencing the most valuable type-strain genomes for metagenomic binning, comparative biology and taxonomic classification.</title>
        <authorList>
            <person name="Goeker M."/>
        </authorList>
    </citation>
    <scope>NUCLEOTIDE SEQUENCE [LARGE SCALE GENOMIC DNA]</scope>
    <source>
        <strain evidence="1 2">DSM 100451</strain>
    </source>
</reference>
<dbReference type="SUPFAM" id="SSF53474">
    <property type="entry name" value="alpha/beta-Hydrolases"/>
    <property type="match status" value="1"/>
</dbReference>
<comment type="caution">
    <text evidence="1">The sequence shown here is derived from an EMBL/GenBank/DDBJ whole genome shotgun (WGS) entry which is preliminary data.</text>
</comment>
<dbReference type="PANTHER" id="PTHR48098">
    <property type="entry name" value="ENTEROCHELIN ESTERASE-RELATED"/>
    <property type="match status" value="1"/>
</dbReference>